<dbReference type="Proteomes" id="UP000317778">
    <property type="component" value="Unassembled WGS sequence"/>
</dbReference>
<evidence type="ECO:0000313" key="7">
    <source>
        <dbReference type="Proteomes" id="UP000317778"/>
    </source>
</evidence>
<evidence type="ECO:0000313" key="6">
    <source>
        <dbReference type="EMBL" id="TKJ42076.1"/>
    </source>
</evidence>
<dbReference type="SUPFAM" id="SSF48498">
    <property type="entry name" value="Tetracyclin repressor-like, C-terminal domain"/>
    <property type="match status" value="1"/>
</dbReference>
<dbReference type="InterPro" id="IPR001647">
    <property type="entry name" value="HTH_TetR"/>
</dbReference>
<evidence type="ECO:0000256" key="2">
    <source>
        <dbReference type="ARBA" id="ARBA00023125"/>
    </source>
</evidence>
<dbReference type="EMBL" id="NJBO01000011">
    <property type="protein sequence ID" value="TKJ42076.1"/>
    <property type="molecule type" value="Genomic_DNA"/>
</dbReference>
<keyword evidence="2 4" id="KW-0238">DNA-binding</keyword>
<accession>A0A532V4E1</accession>
<proteinExistence type="predicted"/>
<keyword evidence="3" id="KW-0804">Transcription</keyword>
<sequence length="200" mass="22454">MSERSRRKPGEIRRREILSAARDLFYEQGFDQVGMEDVAKRVGITKAAVYFYYKSKLELFIAMIKSSLDQLVSDLKADLKDESKKGVKNRLDAVLHSLSRHVPLISSMRRLFETGGTPVVPTRHMMLFTKRITPSIEEVKEVLTSVFFRAQKAGEVRKNLAPQTLAMTLLGFASSVAGIETGFATVREIFLKGILVEEAG</sequence>
<dbReference type="GO" id="GO:0003700">
    <property type="term" value="F:DNA-binding transcription factor activity"/>
    <property type="evidence" value="ECO:0007669"/>
    <property type="project" value="TreeGrafter"/>
</dbReference>
<evidence type="ECO:0000256" key="1">
    <source>
        <dbReference type="ARBA" id="ARBA00023015"/>
    </source>
</evidence>
<feature type="DNA-binding region" description="H-T-H motif" evidence="4">
    <location>
        <begin position="34"/>
        <end position="53"/>
    </location>
</feature>
<gene>
    <name evidence="6" type="ORF">CEE36_07585</name>
</gene>
<name>A0A532V4E1_UNCT6</name>
<dbReference type="PANTHER" id="PTHR30055">
    <property type="entry name" value="HTH-TYPE TRANSCRIPTIONAL REGULATOR RUTR"/>
    <property type="match status" value="1"/>
</dbReference>
<comment type="caution">
    <text evidence="6">The sequence shown here is derived from an EMBL/GenBank/DDBJ whole genome shotgun (WGS) entry which is preliminary data.</text>
</comment>
<dbReference type="PANTHER" id="PTHR30055:SF234">
    <property type="entry name" value="HTH-TYPE TRANSCRIPTIONAL REGULATOR BETI"/>
    <property type="match status" value="1"/>
</dbReference>
<dbReference type="FunFam" id="1.10.10.60:FF:000141">
    <property type="entry name" value="TetR family transcriptional regulator"/>
    <property type="match status" value="1"/>
</dbReference>
<dbReference type="GO" id="GO:0000976">
    <property type="term" value="F:transcription cis-regulatory region binding"/>
    <property type="evidence" value="ECO:0007669"/>
    <property type="project" value="TreeGrafter"/>
</dbReference>
<dbReference type="Pfam" id="PF00440">
    <property type="entry name" value="TetR_N"/>
    <property type="match status" value="1"/>
</dbReference>
<dbReference type="AlphaFoldDB" id="A0A532V4E1"/>
<reference evidence="6 7" key="1">
    <citation type="submission" date="2017-06" db="EMBL/GenBank/DDBJ databases">
        <title>Novel microbial phyla capable of carbon fixation and sulfur reduction in deep-sea sediments.</title>
        <authorList>
            <person name="Huang J."/>
            <person name="Baker B."/>
            <person name="Wang Y."/>
        </authorList>
    </citation>
    <scope>NUCLEOTIDE SEQUENCE [LARGE SCALE GENOMIC DNA]</scope>
    <source>
        <strain evidence="6">B3_TA06</strain>
    </source>
</reference>
<dbReference type="InterPro" id="IPR050109">
    <property type="entry name" value="HTH-type_TetR-like_transc_reg"/>
</dbReference>
<dbReference type="PRINTS" id="PR00455">
    <property type="entry name" value="HTHTETR"/>
</dbReference>
<dbReference type="PROSITE" id="PS50977">
    <property type="entry name" value="HTH_TETR_2"/>
    <property type="match status" value="1"/>
</dbReference>
<dbReference type="Gene3D" id="1.10.357.10">
    <property type="entry name" value="Tetracycline Repressor, domain 2"/>
    <property type="match status" value="1"/>
</dbReference>
<protein>
    <recommendedName>
        <fullName evidence="5">HTH tetR-type domain-containing protein</fullName>
    </recommendedName>
</protein>
<evidence type="ECO:0000259" key="5">
    <source>
        <dbReference type="PROSITE" id="PS50977"/>
    </source>
</evidence>
<dbReference type="SUPFAM" id="SSF46689">
    <property type="entry name" value="Homeodomain-like"/>
    <property type="match status" value="1"/>
</dbReference>
<evidence type="ECO:0000256" key="4">
    <source>
        <dbReference type="PROSITE-ProRule" id="PRU00335"/>
    </source>
</evidence>
<dbReference type="InterPro" id="IPR036271">
    <property type="entry name" value="Tet_transcr_reg_TetR-rel_C_sf"/>
</dbReference>
<dbReference type="InterPro" id="IPR009057">
    <property type="entry name" value="Homeodomain-like_sf"/>
</dbReference>
<feature type="domain" description="HTH tetR-type" evidence="5">
    <location>
        <begin position="11"/>
        <end position="71"/>
    </location>
</feature>
<organism evidence="6 7">
    <name type="scientific">candidate division TA06 bacterium B3_TA06</name>
    <dbReference type="NCBI Taxonomy" id="2012487"/>
    <lineage>
        <taxon>Bacteria</taxon>
        <taxon>Bacteria division TA06</taxon>
    </lineage>
</organism>
<evidence type="ECO:0000256" key="3">
    <source>
        <dbReference type="ARBA" id="ARBA00023163"/>
    </source>
</evidence>
<keyword evidence="1" id="KW-0805">Transcription regulation</keyword>